<feature type="domain" description="ABC-type uncharacterised transport system" evidence="2">
    <location>
        <begin position="207"/>
        <end position="402"/>
    </location>
</feature>
<dbReference type="SUPFAM" id="SSF52317">
    <property type="entry name" value="Class I glutamine amidotransferase-like"/>
    <property type="match status" value="1"/>
</dbReference>
<dbReference type="OrthoDB" id="9766228at2"/>
<dbReference type="EMBL" id="SLUM01000016">
    <property type="protein sequence ID" value="TCL55568.1"/>
    <property type="molecule type" value="Genomic_DNA"/>
</dbReference>
<dbReference type="InterPro" id="IPR055396">
    <property type="entry name" value="DUF7088"/>
</dbReference>
<evidence type="ECO:0000313" key="5">
    <source>
        <dbReference type="Proteomes" id="UP000295184"/>
    </source>
</evidence>
<feature type="domain" description="DUF7088" evidence="3">
    <location>
        <begin position="77"/>
        <end position="147"/>
    </location>
</feature>
<sequence length="501" mass="54446">MKFFKKNEEKPAREKRSLRQWGALVVGALKGQPTSKAVFQNGAMASVLTALVLVAVILVNLMLGKLPSKYTQWDMSQNGLYSIGDTTKDLLAGLEQDVTFYYLAQSSYESESVVTFLDRYTQESKHLSWEQKDPAVYPTFAQQYGAQTASEGSIIVVSGDRSKVIDSNDLYTYDYSNYYTTGTYDVLFDGEQQLTSAVYYVTTEDLPKVYTLTGHGEQQLTGEQESALNMQNIELVDLSLVSAESIPEDAAAVLIAGPTVDYTTEDVQLLRDYLSSGGKLIFLSDSSASTPNLNALMAEYGLSKLDGLVVEGNSSYHARGFNYYLLPEIESHEATSGLANLYVMLPYAQAIQTSELENVTVDSLLSTSSSAYNKAAGYDMATTDKEEGDQEGPFDLAVAATRTENEDEGIESQVIWMSSVALLDQNVNASVGGGNDQFLLGCVSWLSGQDSSILIAAKSLSSDTLTVSAGDAAFWGNLTTIVLPMICLIAGAAITIKRRRQ</sequence>
<feature type="transmembrane region" description="Helical" evidence="1">
    <location>
        <begin position="474"/>
        <end position="496"/>
    </location>
</feature>
<dbReference type="Pfam" id="PF23357">
    <property type="entry name" value="DUF7088"/>
    <property type="match status" value="1"/>
</dbReference>
<name>A0A4R1QPB4_9FIRM</name>
<accession>A0A4R1QPB4</accession>
<keyword evidence="1" id="KW-0812">Transmembrane</keyword>
<proteinExistence type="predicted"/>
<dbReference type="AlphaFoldDB" id="A0A4R1QPB4"/>
<evidence type="ECO:0000259" key="3">
    <source>
        <dbReference type="Pfam" id="PF23357"/>
    </source>
</evidence>
<dbReference type="InterPro" id="IPR029062">
    <property type="entry name" value="Class_I_gatase-like"/>
</dbReference>
<dbReference type="RefSeq" id="WP_058967135.1">
    <property type="nucleotide sequence ID" value="NZ_CABKVM010000019.1"/>
</dbReference>
<keyword evidence="1" id="KW-0472">Membrane</keyword>
<evidence type="ECO:0000259" key="2">
    <source>
        <dbReference type="Pfam" id="PF09822"/>
    </source>
</evidence>
<protein>
    <submittedName>
        <fullName evidence="4">ABC-2 type transport system permease protein</fullName>
    </submittedName>
</protein>
<evidence type="ECO:0000256" key="1">
    <source>
        <dbReference type="SAM" id="Phobius"/>
    </source>
</evidence>
<feature type="transmembrane region" description="Helical" evidence="1">
    <location>
        <begin position="43"/>
        <end position="63"/>
    </location>
</feature>
<dbReference type="InterPro" id="IPR019196">
    <property type="entry name" value="ABC_transp_unknown"/>
</dbReference>
<evidence type="ECO:0000313" key="4">
    <source>
        <dbReference type="EMBL" id="TCL55568.1"/>
    </source>
</evidence>
<dbReference type="STRING" id="1650663.GCA_001486665_03546"/>
<dbReference type="Pfam" id="PF09822">
    <property type="entry name" value="ABC_transp_aux"/>
    <property type="match status" value="1"/>
</dbReference>
<keyword evidence="1" id="KW-1133">Transmembrane helix</keyword>
<organism evidence="4 5">
    <name type="scientific">Allofournierella massiliensis</name>
    <dbReference type="NCBI Taxonomy" id="1650663"/>
    <lineage>
        <taxon>Bacteria</taxon>
        <taxon>Bacillati</taxon>
        <taxon>Bacillota</taxon>
        <taxon>Clostridia</taxon>
        <taxon>Eubacteriales</taxon>
        <taxon>Oscillospiraceae</taxon>
        <taxon>Allofournierella</taxon>
    </lineage>
</organism>
<comment type="caution">
    <text evidence="4">The sequence shown here is derived from an EMBL/GenBank/DDBJ whole genome shotgun (WGS) entry which is preliminary data.</text>
</comment>
<gene>
    <name evidence="4" type="ORF">EDD77_11683</name>
</gene>
<reference evidence="4 5" key="1">
    <citation type="submission" date="2019-03" db="EMBL/GenBank/DDBJ databases">
        <title>Genomic Encyclopedia of Type Strains, Phase IV (KMG-IV): sequencing the most valuable type-strain genomes for metagenomic binning, comparative biology and taxonomic classification.</title>
        <authorList>
            <person name="Goeker M."/>
        </authorList>
    </citation>
    <scope>NUCLEOTIDE SEQUENCE [LARGE SCALE GENOMIC DNA]</scope>
    <source>
        <strain evidence="4 5">DSM 100451</strain>
    </source>
</reference>
<dbReference type="Proteomes" id="UP000295184">
    <property type="component" value="Unassembled WGS sequence"/>
</dbReference>